<dbReference type="EMBL" id="SODF01000004">
    <property type="protein sequence ID" value="TDW14298.1"/>
    <property type="molecule type" value="Genomic_DNA"/>
</dbReference>
<protein>
    <submittedName>
        <fullName evidence="1">Putative O-methyltransferase YrrM</fullName>
    </submittedName>
</protein>
<dbReference type="Gene3D" id="3.40.50.150">
    <property type="entry name" value="Vaccinia Virus protein VP39"/>
    <property type="match status" value="1"/>
</dbReference>
<keyword evidence="1" id="KW-0489">Methyltransferase</keyword>
<keyword evidence="1" id="KW-0808">Transferase</keyword>
<dbReference type="AlphaFoldDB" id="A0A4R7ZDT6"/>
<comment type="caution">
    <text evidence="1">The sequence shown here is derived from an EMBL/GenBank/DDBJ whole genome shotgun (WGS) entry which is preliminary data.</text>
</comment>
<name>A0A4R7ZDT6_9ACTN</name>
<dbReference type="Pfam" id="PF13578">
    <property type="entry name" value="Methyltransf_24"/>
    <property type="match status" value="1"/>
</dbReference>
<dbReference type="Proteomes" id="UP000295447">
    <property type="component" value="Unassembled WGS sequence"/>
</dbReference>
<sequence>MGTGPDLCNSQPVSAPPELPPLVSAALSLSGRRGFVSSTRNETGRLLATLAASKTGLLGELGTGCGVGSAWLRSGAGDGTNIVTAESDPQLAQVVAELFAADERIEVVSADWTALIERGPFALLFVDAREAKLSARDVIADVVEPGGFVVLDDFTPSAVWPPMYEGRVDTLRQEWLMDKRFTTVEVMVAPDAAVLLATRH</sequence>
<dbReference type="PANTHER" id="PTHR43167:SF1">
    <property type="entry name" value="PUTATIVE (AFU_ORTHOLOGUE AFUA_6G01830)-RELATED"/>
    <property type="match status" value="1"/>
</dbReference>
<proteinExistence type="predicted"/>
<evidence type="ECO:0000313" key="2">
    <source>
        <dbReference type="Proteomes" id="UP000295447"/>
    </source>
</evidence>
<dbReference type="GO" id="GO:0032259">
    <property type="term" value="P:methylation"/>
    <property type="evidence" value="ECO:0007669"/>
    <property type="project" value="UniProtKB-KW"/>
</dbReference>
<reference evidence="1 2" key="1">
    <citation type="submission" date="2019-03" db="EMBL/GenBank/DDBJ databases">
        <title>Genomic Encyclopedia of Type Strains, Phase III (KMG-III): the genomes of soil and plant-associated and newly described type strains.</title>
        <authorList>
            <person name="Whitman W."/>
        </authorList>
    </citation>
    <scope>NUCLEOTIDE SEQUENCE [LARGE SCALE GENOMIC DNA]</scope>
    <source>
        <strain evidence="1 2">VKM Ac-2570</strain>
    </source>
</reference>
<dbReference type="PANTHER" id="PTHR43167">
    <property type="entry name" value="PUTATIVE (AFU_ORTHOLOGUE AFUA_6G01830)-RELATED"/>
    <property type="match status" value="1"/>
</dbReference>
<accession>A0A4R7ZDT6</accession>
<gene>
    <name evidence="1" type="ORF">EV650_7884</name>
</gene>
<dbReference type="InterPro" id="IPR029063">
    <property type="entry name" value="SAM-dependent_MTases_sf"/>
</dbReference>
<keyword evidence="2" id="KW-1185">Reference proteome</keyword>
<dbReference type="GO" id="GO:0008168">
    <property type="term" value="F:methyltransferase activity"/>
    <property type="evidence" value="ECO:0007669"/>
    <property type="project" value="UniProtKB-KW"/>
</dbReference>
<dbReference type="SUPFAM" id="SSF53335">
    <property type="entry name" value="S-adenosyl-L-methionine-dependent methyltransferases"/>
    <property type="match status" value="1"/>
</dbReference>
<organism evidence="1 2">
    <name type="scientific">Kribbella kalugense</name>
    <dbReference type="NCBI Taxonomy" id="2512221"/>
    <lineage>
        <taxon>Bacteria</taxon>
        <taxon>Bacillati</taxon>
        <taxon>Actinomycetota</taxon>
        <taxon>Actinomycetes</taxon>
        <taxon>Propionibacteriales</taxon>
        <taxon>Kribbellaceae</taxon>
        <taxon>Kribbella</taxon>
    </lineage>
</organism>
<evidence type="ECO:0000313" key="1">
    <source>
        <dbReference type="EMBL" id="TDW14298.1"/>
    </source>
</evidence>